<dbReference type="Gene3D" id="3.30.565.10">
    <property type="entry name" value="Histidine kinase-like ATPase, C-terminal domain"/>
    <property type="match status" value="1"/>
</dbReference>
<evidence type="ECO:0000259" key="11">
    <source>
        <dbReference type="PROSITE" id="PS50112"/>
    </source>
</evidence>
<dbReference type="NCBIfam" id="TIGR00229">
    <property type="entry name" value="sensory_box"/>
    <property type="match status" value="1"/>
</dbReference>
<protein>
    <recommendedName>
        <fullName evidence="2">histidine kinase</fullName>
        <ecNumber evidence="2">2.7.13.3</ecNumber>
    </recommendedName>
</protein>
<dbReference type="InterPro" id="IPR011495">
    <property type="entry name" value="Sig_transdc_His_kin_sub2_dim/P"/>
</dbReference>
<keyword evidence="8" id="KW-0843">Virulence</keyword>
<dbReference type="InterPro" id="IPR000700">
    <property type="entry name" value="PAS-assoc_C"/>
</dbReference>
<feature type="compositionally biased region" description="Polar residues" evidence="9">
    <location>
        <begin position="351"/>
        <end position="362"/>
    </location>
</feature>
<dbReference type="SMART" id="SM00387">
    <property type="entry name" value="HATPase_c"/>
    <property type="match status" value="1"/>
</dbReference>
<evidence type="ECO:0000259" key="12">
    <source>
        <dbReference type="PROSITE" id="PS50113"/>
    </source>
</evidence>
<evidence type="ECO:0000256" key="9">
    <source>
        <dbReference type="SAM" id="MobiDB-lite"/>
    </source>
</evidence>
<name>A0ABQ1J8C2_9PROT</name>
<evidence type="ECO:0000256" key="4">
    <source>
        <dbReference type="ARBA" id="ARBA00022679"/>
    </source>
</evidence>
<comment type="caution">
    <text evidence="13">The sequence shown here is derived from an EMBL/GenBank/DDBJ whole genome shotgun (WGS) entry which is preliminary data.</text>
</comment>
<dbReference type="InterPro" id="IPR013767">
    <property type="entry name" value="PAS_fold"/>
</dbReference>
<evidence type="ECO:0000256" key="1">
    <source>
        <dbReference type="ARBA" id="ARBA00000085"/>
    </source>
</evidence>
<keyword evidence="14" id="KW-1185">Reference proteome</keyword>
<feature type="region of interest" description="Disordered" evidence="9">
    <location>
        <begin position="338"/>
        <end position="362"/>
    </location>
</feature>
<evidence type="ECO:0000256" key="8">
    <source>
        <dbReference type="ARBA" id="ARBA00023026"/>
    </source>
</evidence>
<feature type="domain" description="PAC" evidence="12">
    <location>
        <begin position="84"/>
        <end position="136"/>
    </location>
</feature>
<dbReference type="InterPro" id="IPR000014">
    <property type="entry name" value="PAS"/>
</dbReference>
<dbReference type="PANTHER" id="PTHR41523:SF8">
    <property type="entry name" value="ETHYLENE RESPONSE SENSOR PROTEIN"/>
    <property type="match status" value="1"/>
</dbReference>
<keyword evidence="7" id="KW-0067">ATP-binding</keyword>
<evidence type="ECO:0000256" key="3">
    <source>
        <dbReference type="ARBA" id="ARBA00022553"/>
    </source>
</evidence>
<dbReference type="InterPro" id="IPR003594">
    <property type="entry name" value="HATPase_dom"/>
</dbReference>
<dbReference type="Gene3D" id="3.30.450.20">
    <property type="entry name" value="PAS domain"/>
    <property type="match status" value="1"/>
</dbReference>
<dbReference type="InterPro" id="IPR035965">
    <property type="entry name" value="PAS-like_dom_sf"/>
</dbReference>
<dbReference type="CDD" id="cd00130">
    <property type="entry name" value="PAS"/>
    <property type="match status" value="1"/>
</dbReference>
<dbReference type="EMBL" id="BMKF01000001">
    <property type="protein sequence ID" value="GGB60861.1"/>
    <property type="molecule type" value="Genomic_DNA"/>
</dbReference>
<dbReference type="SUPFAM" id="SSF55874">
    <property type="entry name" value="ATPase domain of HSP90 chaperone/DNA topoisomerase II/histidine kinase"/>
    <property type="match status" value="1"/>
</dbReference>
<keyword evidence="4" id="KW-0808">Transferase</keyword>
<evidence type="ECO:0000256" key="6">
    <source>
        <dbReference type="ARBA" id="ARBA00022777"/>
    </source>
</evidence>
<dbReference type="Pfam" id="PF07568">
    <property type="entry name" value="HisKA_2"/>
    <property type="match status" value="1"/>
</dbReference>
<evidence type="ECO:0000256" key="2">
    <source>
        <dbReference type="ARBA" id="ARBA00012438"/>
    </source>
</evidence>
<dbReference type="RefSeq" id="WP_084393596.1">
    <property type="nucleotide sequence ID" value="NZ_BMKF01000001.1"/>
</dbReference>
<dbReference type="Pfam" id="PF02518">
    <property type="entry name" value="HATPase_c"/>
    <property type="match status" value="1"/>
</dbReference>
<organism evidence="13 14">
    <name type="scientific">Henriciella pelagia</name>
    <dbReference type="NCBI Taxonomy" id="1977912"/>
    <lineage>
        <taxon>Bacteria</taxon>
        <taxon>Pseudomonadati</taxon>
        <taxon>Pseudomonadota</taxon>
        <taxon>Alphaproteobacteria</taxon>
        <taxon>Hyphomonadales</taxon>
        <taxon>Hyphomonadaceae</taxon>
        <taxon>Henriciella</taxon>
    </lineage>
</organism>
<dbReference type="EC" id="2.7.13.3" evidence="2"/>
<evidence type="ECO:0000313" key="13">
    <source>
        <dbReference type="EMBL" id="GGB60861.1"/>
    </source>
</evidence>
<dbReference type="InterPro" id="IPR005467">
    <property type="entry name" value="His_kinase_dom"/>
</dbReference>
<dbReference type="PROSITE" id="PS50113">
    <property type="entry name" value="PAC"/>
    <property type="match status" value="1"/>
</dbReference>
<gene>
    <name evidence="13" type="ORF">GCM10011503_06710</name>
</gene>
<evidence type="ECO:0000313" key="14">
    <source>
        <dbReference type="Proteomes" id="UP000628854"/>
    </source>
</evidence>
<evidence type="ECO:0000256" key="7">
    <source>
        <dbReference type="ARBA" id="ARBA00022840"/>
    </source>
</evidence>
<reference evidence="14" key="1">
    <citation type="journal article" date="2019" name="Int. J. Syst. Evol. Microbiol.">
        <title>The Global Catalogue of Microorganisms (GCM) 10K type strain sequencing project: providing services to taxonomists for standard genome sequencing and annotation.</title>
        <authorList>
            <consortium name="The Broad Institute Genomics Platform"/>
            <consortium name="The Broad Institute Genome Sequencing Center for Infectious Disease"/>
            <person name="Wu L."/>
            <person name="Ma J."/>
        </authorList>
    </citation>
    <scope>NUCLEOTIDE SEQUENCE [LARGE SCALE GENOMIC DNA]</scope>
    <source>
        <strain evidence="14">CGMCC 1.15928</strain>
    </source>
</reference>
<dbReference type="Proteomes" id="UP000628854">
    <property type="component" value="Unassembled WGS sequence"/>
</dbReference>
<dbReference type="SUPFAM" id="SSF55785">
    <property type="entry name" value="PYP-like sensor domain (PAS domain)"/>
    <property type="match status" value="1"/>
</dbReference>
<keyword evidence="6" id="KW-0418">Kinase</keyword>
<dbReference type="PROSITE" id="PS50109">
    <property type="entry name" value="HIS_KIN"/>
    <property type="match status" value="1"/>
</dbReference>
<dbReference type="Pfam" id="PF00989">
    <property type="entry name" value="PAS"/>
    <property type="match status" value="1"/>
</dbReference>
<proteinExistence type="predicted"/>
<feature type="domain" description="Histidine kinase" evidence="10">
    <location>
        <begin position="147"/>
        <end position="341"/>
    </location>
</feature>
<dbReference type="PROSITE" id="PS50112">
    <property type="entry name" value="PAS"/>
    <property type="match status" value="1"/>
</dbReference>
<keyword evidence="3" id="KW-0597">Phosphoprotein</keyword>
<comment type="catalytic activity">
    <reaction evidence="1">
        <text>ATP + protein L-histidine = ADP + protein N-phospho-L-histidine.</text>
        <dbReference type="EC" id="2.7.13.3"/>
    </reaction>
</comment>
<evidence type="ECO:0000256" key="5">
    <source>
        <dbReference type="ARBA" id="ARBA00022741"/>
    </source>
</evidence>
<dbReference type="PANTHER" id="PTHR41523">
    <property type="entry name" value="TWO-COMPONENT SYSTEM SENSOR PROTEIN"/>
    <property type="match status" value="1"/>
</dbReference>
<keyword evidence="5" id="KW-0547">Nucleotide-binding</keyword>
<feature type="domain" description="PAS" evidence="11">
    <location>
        <begin position="5"/>
        <end position="47"/>
    </location>
</feature>
<sequence length="362" mass="39252">MLSSIERFKAHVLDQLGEGVIVTDANGKILTVNRAAEEIHGRVRLDVPPDDYSDTYKLLTMQDEPFPTNELPLSRAVLKGETVTDAAWKIKRPDGSVVVAVGTARPVLDEDGKQVGAVLTMRDDTQRHHAEEGLKEALYLKEMLLFEVNHRVRNSLQIVSSIVSLPLQKLQDKEACEALRQTRDRVDVISATHRSLYELGTHDRVDCVKLLPGICSQIVETYKAGRGIKLTCDARGEIVLSISKAVSLCLAVTELLTNACKYAFDGRKNGRITLLIDGEGEEVMVSVMDDGIGIKQGAVDPSGMGIGTLLVDALTSVLGAQVDCETGSGGTRHTISFAQEDMAPHKAPASSEPTPSRQSRSA</sequence>
<accession>A0ABQ1J8C2</accession>
<evidence type="ECO:0000259" key="10">
    <source>
        <dbReference type="PROSITE" id="PS50109"/>
    </source>
</evidence>
<dbReference type="InterPro" id="IPR036890">
    <property type="entry name" value="HATPase_C_sf"/>
</dbReference>